<evidence type="ECO:0000256" key="4">
    <source>
        <dbReference type="ARBA" id="ARBA00023098"/>
    </source>
</evidence>
<evidence type="ECO:0000256" key="5">
    <source>
        <dbReference type="ARBA" id="ARBA00023239"/>
    </source>
</evidence>
<dbReference type="HOGENOM" id="CLU_009834_7_6_1"/>
<dbReference type="InterPro" id="IPR018376">
    <property type="entry name" value="Enoyl-CoA_hyd/isom_CS"/>
</dbReference>
<dbReference type="PANTHER" id="PTHR11941:SF54">
    <property type="entry name" value="ENOYL-COA HYDRATASE, MITOCHONDRIAL"/>
    <property type="match status" value="1"/>
</dbReference>
<accession>J3JZ61</accession>
<reference evidence="8" key="1">
    <citation type="journal article" date="2012" name="Insect Biochem. Mol. Biol.">
        <title>Transcriptome and full-length cDNA resources for the mountain pine beetle, Dendroctonus ponderosae Hopkins, a major insect pest of pine forests.</title>
        <authorList>
            <person name="Keeling C.I."/>
            <person name="Henderson H."/>
            <person name="Li M."/>
            <person name="Yuen M."/>
            <person name="Clark E.L."/>
            <person name="Fraser J.D."/>
            <person name="Huber D.P."/>
            <person name="Liao N.Y."/>
            <person name="Roderick Docking T."/>
            <person name="Birol I."/>
            <person name="Chan S.K."/>
            <person name="Taylor G.A."/>
            <person name="Palmquist D."/>
            <person name="Jones S.J."/>
            <person name="Bohlmann J."/>
        </authorList>
    </citation>
    <scope>NUCLEOTIDE SEQUENCE</scope>
    <source>
        <tissue evidence="8">Midgut and adhering fatbody of emerged adults of both sexes after feeding on lodgepole pine for up to 64 h</tissue>
    </source>
</reference>
<dbReference type="SUPFAM" id="SSF52096">
    <property type="entry name" value="ClpP/crotonase"/>
    <property type="match status" value="1"/>
</dbReference>
<dbReference type="EMBL" id="BT128542">
    <property type="protein sequence ID" value="AEE63499.1"/>
    <property type="molecule type" value="mRNA"/>
</dbReference>
<dbReference type="CDD" id="cd06558">
    <property type="entry name" value="crotonase-like"/>
    <property type="match status" value="1"/>
</dbReference>
<protein>
    <recommendedName>
        <fullName evidence="6">Probable enoyl-CoA hydratase, mitochondrial</fullName>
        <ecNumber evidence="2">4.2.1.17</ecNumber>
    </recommendedName>
</protein>
<evidence type="ECO:0000256" key="6">
    <source>
        <dbReference type="ARBA" id="ARBA00073937"/>
    </source>
</evidence>
<dbReference type="Gene3D" id="1.10.12.10">
    <property type="entry name" value="Lyase 2-enoyl-coa Hydratase, Chain A, domain 2"/>
    <property type="match status" value="1"/>
</dbReference>
<dbReference type="Pfam" id="PF00378">
    <property type="entry name" value="ECH_1"/>
    <property type="match status" value="1"/>
</dbReference>
<dbReference type="InterPro" id="IPR029045">
    <property type="entry name" value="ClpP/crotonase-like_dom_sf"/>
</dbReference>
<keyword evidence="5" id="KW-0456">Lyase</keyword>
<dbReference type="FunFam" id="1.10.12.10:FF:000001">
    <property type="entry name" value="Probable enoyl-CoA hydratase, mitochondrial"/>
    <property type="match status" value="1"/>
</dbReference>
<evidence type="ECO:0000256" key="2">
    <source>
        <dbReference type="ARBA" id="ARBA00012076"/>
    </source>
</evidence>
<sequence>MAFKPLASFILSKPTAGFLKNVSKAQNVRFLASVGATQSENYEFIKLTTAGEKQNVGVITLNRPKALNALCNDLMKEVSNALDSLEANTGIGAVIIIGSEKAFAAGADIKEMQNNTFSHCITGNFLEHWSRVSKNLKPVIAAVNGYALGGGCELAMMCDIIYAGENAKFGQPEILIGTIPGAGGTQRLPRYVGKSKAMEIVLTGAQITAQEAEKMGLVAKVHPVDKLLEESIKLGEKIASNSQLITRLCKESVNTAYETTLAEGLHLEKRLFHSTFATKDRKEGMTAFVEKRAPKFTNE</sequence>
<evidence type="ECO:0000256" key="7">
    <source>
        <dbReference type="RuleBase" id="RU003707"/>
    </source>
</evidence>
<dbReference type="InterPro" id="IPR001753">
    <property type="entry name" value="Enoyl-CoA_hydra/iso"/>
</dbReference>
<dbReference type="GO" id="GO:0005739">
    <property type="term" value="C:mitochondrion"/>
    <property type="evidence" value="ECO:0007669"/>
    <property type="project" value="TreeGrafter"/>
</dbReference>
<organism evidence="8">
    <name type="scientific">Dendroctonus ponderosae</name>
    <name type="common">Mountain pine beetle</name>
    <dbReference type="NCBI Taxonomy" id="77166"/>
    <lineage>
        <taxon>Eukaryota</taxon>
        <taxon>Metazoa</taxon>
        <taxon>Ecdysozoa</taxon>
        <taxon>Arthropoda</taxon>
        <taxon>Hexapoda</taxon>
        <taxon>Insecta</taxon>
        <taxon>Pterygota</taxon>
        <taxon>Neoptera</taxon>
        <taxon>Endopterygota</taxon>
        <taxon>Coleoptera</taxon>
        <taxon>Polyphaga</taxon>
        <taxon>Cucujiformia</taxon>
        <taxon>Curculionidae</taxon>
        <taxon>Scolytinae</taxon>
        <taxon>Dendroctonus</taxon>
    </lineage>
</organism>
<dbReference type="PROSITE" id="PS00166">
    <property type="entry name" value="ENOYL_COA_HYDRATASE"/>
    <property type="match status" value="1"/>
</dbReference>
<keyword evidence="3" id="KW-0276">Fatty acid metabolism</keyword>
<comment type="similarity">
    <text evidence="1 7">Belongs to the enoyl-CoA hydratase/isomerase family.</text>
</comment>
<dbReference type="EC" id="4.2.1.17" evidence="2"/>
<dbReference type="Gene3D" id="3.90.226.10">
    <property type="entry name" value="2-enoyl-CoA Hydratase, Chain A, domain 1"/>
    <property type="match status" value="1"/>
</dbReference>
<evidence type="ECO:0000313" key="8">
    <source>
        <dbReference type="EMBL" id="AEE63499.1"/>
    </source>
</evidence>
<keyword evidence="4" id="KW-0443">Lipid metabolism</keyword>
<dbReference type="InterPro" id="IPR014748">
    <property type="entry name" value="Enoyl-CoA_hydra_C"/>
</dbReference>
<proteinExistence type="evidence at transcript level"/>
<dbReference type="GO" id="GO:0004300">
    <property type="term" value="F:enoyl-CoA hydratase activity"/>
    <property type="evidence" value="ECO:0007669"/>
    <property type="project" value="UniProtKB-EC"/>
</dbReference>
<dbReference type="FunFam" id="3.90.226.10:FF:000019">
    <property type="entry name" value="Enoyl-CoA hydratase, mitochondrial"/>
    <property type="match status" value="1"/>
</dbReference>
<name>J3JZ61_DENPD</name>
<dbReference type="PANTHER" id="PTHR11941">
    <property type="entry name" value="ENOYL-COA HYDRATASE-RELATED"/>
    <property type="match status" value="1"/>
</dbReference>
<dbReference type="GO" id="GO:0006635">
    <property type="term" value="P:fatty acid beta-oxidation"/>
    <property type="evidence" value="ECO:0007669"/>
    <property type="project" value="TreeGrafter"/>
</dbReference>
<dbReference type="AlphaFoldDB" id="J3JZ61"/>
<evidence type="ECO:0000256" key="3">
    <source>
        <dbReference type="ARBA" id="ARBA00022832"/>
    </source>
</evidence>
<dbReference type="OrthoDB" id="2018133at2759"/>
<evidence type="ECO:0000256" key="1">
    <source>
        <dbReference type="ARBA" id="ARBA00005254"/>
    </source>
</evidence>